<gene>
    <name evidence="1" type="ORF">A2750_04145</name>
</gene>
<dbReference type="Proteomes" id="UP000178023">
    <property type="component" value="Unassembled WGS sequence"/>
</dbReference>
<organism evidence="1 2">
    <name type="scientific">Candidatus Yanofskybacteria bacterium RIFCSPHIGHO2_01_FULL_45_42</name>
    <dbReference type="NCBI Taxonomy" id="1802671"/>
    <lineage>
        <taxon>Bacteria</taxon>
        <taxon>Candidatus Yanofskyibacteriota</taxon>
    </lineage>
</organism>
<sequence>MRIISAVVLLLIAFCPETCPQEPFFNANSLILGKGGVAGKLRENLNKFQRIEFRRVLTEEKYGENFNHLKRRKVETAYFVVEGGKIKEKLEKLESDDNRRINEHKRGESVSMLDFSRYHYFVKPESSLEWIGNQPFYPIYFRPNPGTPSKGREDDIINKMEGELLVSVKSYKWADDPNTMEFNPALWQLKESKRSEKYESIVIDIAELELNLQQQITNGVLVKKSGSAKTVFKCLFDWSWNYDIMKAEYGDYKITLAK</sequence>
<dbReference type="AlphaFoldDB" id="A0A1F8F1G6"/>
<comment type="caution">
    <text evidence="1">The sequence shown here is derived from an EMBL/GenBank/DDBJ whole genome shotgun (WGS) entry which is preliminary data.</text>
</comment>
<evidence type="ECO:0000313" key="1">
    <source>
        <dbReference type="EMBL" id="OGN06119.1"/>
    </source>
</evidence>
<protein>
    <submittedName>
        <fullName evidence="1">Uncharacterized protein</fullName>
    </submittedName>
</protein>
<reference evidence="1 2" key="1">
    <citation type="journal article" date="2016" name="Nat. Commun.">
        <title>Thousands of microbial genomes shed light on interconnected biogeochemical processes in an aquifer system.</title>
        <authorList>
            <person name="Anantharaman K."/>
            <person name="Brown C.T."/>
            <person name="Hug L.A."/>
            <person name="Sharon I."/>
            <person name="Castelle C.J."/>
            <person name="Probst A.J."/>
            <person name="Thomas B.C."/>
            <person name="Singh A."/>
            <person name="Wilkins M.J."/>
            <person name="Karaoz U."/>
            <person name="Brodie E.L."/>
            <person name="Williams K.H."/>
            <person name="Hubbard S.S."/>
            <person name="Banfield J.F."/>
        </authorList>
    </citation>
    <scope>NUCLEOTIDE SEQUENCE [LARGE SCALE GENOMIC DNA]</scope>
</reference>
<proteinExistence type="predicted"/>
<dbReference type="EMBL" id="MGJL01000041">
    <property type="protein sequence ID" value="OGN06119.1"/>
    <property type="molecule type" value="Genomic_DNA"/>
</dbReference>
<evidence type="ECO:0000313" key="2">
    <source>
        <dbReference type="Proteomes" id="UP000178023"/>
    </source>
</evidence>
<name>A0A1F8F1G6_9BACT</name>
<accession>A0A1F8F1G6</accession>